<dbReference type="OMA" id="NEACKRM"/>
<dbReference type="Gene3D" id="3.40.30.10">
    <property type="entry name" value="Glutaredoxin"/>
    <property type="match status" value="1"/>
</dbReference>
<dbReference type="InterPro" id="IPR036249">
    <property type="entry name" value="Thioredoxin-like_sf"/>
</dbReference>
<keyword evidence="1" id="KW-0813">Transport</keyword>
<dbReference type="CDD" id="cd02947">
    <property type="entry name" value="TRX_family"/>
    <property type="match status" value="1"/>
</dbReference>
<sequence>VEGGGPVVVDFYATWCGPCQMMVPELAEVAKRLGDKVTVLKVDTDLEPDISTQLGVEALPTLMLFNNGKMTPVQRIEGVMMRDDLQAMIEKKLLSN</sequence>
<feature type="site" description="Deprotonates C-terminal active site Cys" evidence="5">
    <location>
        <position position="10"/>
    </location>
</feature>
<comment type="caution">
    <text evidence="8">The sequence shown here is derived from an EMBL/GenBank/DDBJ whole genome shotgun (WGS) entry which is preliminary data.</text>
</comment>
<evidence type="ECO:0000256" key="5">
    <source>
        <dbReference type="PIRSR" id="PIRSR000077-1"/>
    </source>
</evidence>
<feature type="non-terminal residue" evidence="8">
    <location>
        <position position="96"/>
    </location>
</feature>
<keyword evidence="3 6" id="KW-1015">Disulfide bond</keyword>
<dbReference type="Pfam" id="PF00085">
    <property type="entry name" value="Thioredoxin"/>
    <property type="match status" value="1"/>
</dbReference>
<keyword evidence="4 6" id="KW-0676">Redox-active center</keyword>
<proteinExistence type="predicted"/>
<dbReference type="NCBIfam" id="TIGR01068">
    <property type="entry name" value="thioredoxin"/>
    <property type="match status" value="1"/>
</dbReference>
<dbReference type="GO" id="GO:0005737">
    <property type="term" value="C:cytoplasm"/>
    <property type="evidence" value="ECO:0007669"/>
    <property type="project" value="TreeGrafter"/>
</dbReference>
<evidence type="ECO:0000256" key="6">
    <source>
        <dbReference type="PIRSR" id="PIRSR000077-4"/>
    </source>
</evidence>
<dbReference type="PRINTS" id="PR00421">
    <property type="entry name" value="THIOREDOXIN"/>
</dbReference>
<dbReference type="SUPFAM" id="SSF52833">
    <property type="entry name" value="Thioredoxin-like"/>
    <property type="match status" value="1"/>
</dbReference>
<accession>A0A813FMK4</accession>
<protein>
    <recommendedName>
        <fullName evidence="7">Thioredoxin domain-containing protein</fullName>
    </recommendedName>
</protein>
<evidence type="ECO:0000256" key="3">
    <source>
        <dbReference type="ARBA" id="ARBA00023157"/>
    </source>
</evidence>
<dbReference type="PROSITE" id="PS00194">
    <property type="entry name" value="THIOREDOXIN_1"/>
    <property type="match status" value="1"/>
</dbReference>
<feature type="active site" description="Nucleophile" evidence="5">
    <location>
        <position position="16"/>
    </location>
</feature>
<name>A0A813FMK4_POLGL</name>
<feature type="active site" description="Nucleophile" evidence="5">
    <location>
        <position position="19"/>
    </location>
</feature>
<evidence type="ECO:0000313" key="8">
    <source>
        <dbReference type="EMBL" id="CAE8614025.1"/>
    </source>
</evidence>
<dbReference type="InterPro" id="IPR013766">
    <property type="entry name" value="Thioredoxin_domain"/>
</dbReference>
<dbReference type="OrthoDB" id="2121326at2759"/>
<feature type="disulfide bond" description="Redox-active" evidence="6">
    <location>
        <begin position="16"/>
        <end position="19"/>
    </location>
</feature>
<dbReference type="Proteomes" id="UP000654075">
    <property type="component" value="Unassembled WGS sequence"/>
</dbReference>
<evidence type="ECO:0000256" key="1">
    <source>
        <dbReference type="ARBA" id="ARBA00022448"/>
    </source>
</evidence>
<dbReference type="InterPro" id="IPR017937">
    <property type="entry name" value="Thioredoxin_CS"/>
</dbReference>
<dbReference type="AlphaFoldDB" id="A0A813FMK4"/>
<dbReference type="PANTHER" id="PTHR45663:SF11">
    <property type="entry name" value="GEO12009P1"/>
    <property type="match status" value="1"/>
</dbReference>
<feature type="site" description="Contributes to redox potential value" evidence="5">
    <location>
        <position position="17"/>
    </location>
</feature>
<feature type="site" description="Contributes to redox potential value" evidence="5">
    <location>
        <position position="18"/>
    </location>
</feature>
<organism evidence="8 9">
    <name type="scientific">Polarella glacialis</name>
    <name type="common">Dinoflagellate</name>
    <dbReference type="NCBI Taxonomy" id="89957"/>
    <lineage>
        <taxon>Eukaryota</taxon>
        <taxon>Sar</taxon>
        <taxon>Alveolata</taxon>
        <taxon>Dinophyceae</taxon>
        <taxon>Suessiales</taxon>
        <taxon>Suessiaceae</taxon>
        <taxon>Polarella</taxon>
    </lineage>
</organism>
<feature type="domain" description="Thioredoxin" evidence="7">
    <location>
        <begin position="1"/>
        <end position="94"/>
    </location>
</feature>
<dbReference type="PROSITE" id="PS51352">
    <property type="entry name" value="THIOREDOXIN_2"/>
    <property type="match status" value="1"/>
</dbReference>
<keyword evidence="2" id="KW-0249">Electron transport</keyword>
<evidence type="ECO:0000259" key="7">
    <source>
        <dbReference type="PROSITE" id="PS51352"/>
    </source>
</evidence>
<reference evidence="8" key="1">
    <citation type="submission" date="2021-02" db="EMBL/GenBank/DDBJ databases">
        <authorList>
            <person name="Dougan E. K."/>
            <person name="Rhodes N."/>
            <person name="Thang M."/>
            <person name="Chan C."/>
        </authorList>
    </citation>
    <scope>NUCLEOTIDE SEQUENCE</scope>
</reference>
<dbReference type="EMBL" id="CAJNNV010025355">
    <property type="protein sequence ID" value="CAE8614025.1"/>
    <property type="molecule type" value="Genomic_DNA"/>
</dbReference>
<keyword evidence="9" id="KW-1185">Reference proteome</keyword>
<dbReference type="PIRSF" id="PIRSF000077">
    <property type="entry name" value="Thioredoxin"/>
    <property type="match status" value="1"/>
</dbReference>
<dbReference type="PANTHER" id="PTHR45663">
    <property type="entry name" value="GEO12009P1"/>
    <property type="match status" value="1"/>
</dbReference>
<evidence type="ECO:0000313" key="9">
    <source>
        <dbReference type="Proteomes" id="UP000654075"/>
    </source>
</evidence>
<dbReference type="GO" id="GO:0015035">
    <property type="term" value="F:protein-disulfide reductase activity"/>
    <property type="evidence" value="ECO:0007669"/>
    <property type="project" value="InterPro"/>
</dbReference>
<dbReference type="InterPro" id="IPR005746">
    <property type="entry name" value="Thioredoxin"/>
</dbReference>
<gene>
    <name evidence="8" type="ORF">PGLA1383_LOCUS31761</name>
</gene>
<evidence type="ECO:0000256" key="4">
    <source>
        <dbReference type="ARBA" id="ARBA00023284"/>
    </source>
</evidence>
<evidence type="ECO:0000256" key="2">
    <source>
        <dbReference type="ARBA" id="ARBA00022982"/>
    </source>
</evidence>